<feature type="transmembrane region" description="Helical" evidence="4">
    <location>
        <begin position="190"/>
        <end position="212"/>
    </location>
</feature>
<dbReference type="Proteomes" id="UP001147746">
    <property type="component" value="Unassembled WGS sequence"/>
</dbReference>
<feature type="transmembrane region" description="Helical" evidence="4">
    <location>
        <begin position="158"/>
        <end position="178"/>
    </location>
</feature>
<feature type="transmembrane region" description="Helical" evidence="4">
    <location>
        <begin position="233"/>
        <end position="257"/>
    </location>
</feature>
<dbReference type="PANTHER" id="PTHR11360:SF130">
    <property type="entry name" value="MAJOR FACILITATOR SUPERFAMILY (MFS) PROFILE DOMAIN-CONTAINING PROTEIN-RELATED"/>
    <property type="match status" value="1"/>
</dbReference>
<feature type="transmembrane region" description="Helical" evidence="4">
    <location>
        <begin position="72"/>
        <end position="91"/>
    </location>
</feature>
<evidence type="ECO:0000256" key="4">
    <source>
        <dbReference type="SAM" id="Phobius"/>
    </source>
</evidence>
<evidence type="ECO:0000313" key="5">
    <source>
        <dbReference type="EMBL" id="KAJ5311611.1"/>
    </source>
</evidence>
<dbReference type="SUPFAM" id="SSF103473">
    <property type="entry name" value="MFS general substrate transporter"/>
    <property type="match status" value="1"/>
</dbReference>
<dbReference type="Gene3D" id="1.20.1250.20">
    <property type="entry name" value="MFS general substrate transporter like domains"/>
    <property type="match status" value="2"/>
</dbReference>
<feature type="region of interest" description="Disordered" evidence="3">
    <location>
        <begin position="1"/>
        <end position="26"/>
    </location>
</feature>
<dbReference type="InterPro" id="IPR050327">
    <property type="entry name" value="Proton-linked_MCT"/>
</dbReference>
<evidence type="ECO:0008006" key="7">
    <source>
        <dbReference type="Google" id="ProtNLM"/>
    </source>
</evidence>
<evidence type="ECO:0000256" key="3">
    <source>
        <dbReference type="SAM" id="MobiDB-lite"/>
    </source>
</evidence>
<keyword evidence="6" id="KW-1185">Reference proteome</keyword>
<feature type="transmembrane region" description="Helical" evidence="4">
    <location>
        <begin position="298"/>
        <end position="318"/>
    </location>
</feature>
<feature type="transmembrane region" description="Helical" evidence="4">
    <location>
        <begin position="269"/>
        <end position="286"/>
    </location>
</feature>
<comment type="similarity">
    <text evidence="2">Belongs to the major facilitator superfamily. Monocarboxylate porter (TC 2.A.1.13) family.</text>
</comment>
<dbReference type="InterPro" id="IPR036259">
    <property type="entry name" value="MFS_trans_sf"/>
</dbReference>
<feature type="transmembrane region" description="Helical" evidence="4">
    <location>
        <begin position="324"/>
        <end position="342"/>
    </location>
</feature>
<feature type="transmembrane region" description="Helical" evidence="4">
    <location>
        <begin position="394"/>
        <end position="413"/>
    </location>
</feature>
<accession>A0A9W9PUB9</accession>
<feature type="transmembrane region" description="Helical" evidence="4">
    <location>
        <begin position="98"/>
        <end position="117"/>
    </location>
</feature>
<organism evidence="5 6">
    <name type="scientific">Penicillium atrosanguineum</name>
    <dbReference type="NCBI Taxonomy" id="1132637"/>
    <lineage>
        <taxon>Eukaryota</taxon>
        <taxon>Fungi</taxon>
        <taxon>Dikarya</taxon>
        <taxon>Ascomycota</taxon>
        <taxon>Pezizomycotina</taxon>
        <taxon>Eurotiomycetes</taxon>
        <taxon>Eurotiomycetidae</taxon>
        <taxon>Eurotiales</taxon>
        <taxon>Aspergillaceae</taxon>
        <taxon>Penicillium</taxon>
    </lineage>
</organism>
<dbReference type="AlphaFoldDB" id="A0A9W9PUB9"/>
<dbReference type="GO" id="GO:0022857">
    <property type="term" value="F:transmembrane transporter activity"/>
    <property type="evidence" value="ECO:0007669"/>
    <property type="project" value="InterPro"/>
</dbReference>
<dbReference type="GO" id="GO:0016020">
    <property type="term" value="C:membrane"/>
    <property type="evidence" value="ECO:0007669"/>
    <property type="project" value="UniProtKB-SubCell"/>
</dbReference>
<keyword evidence="4" id="KW-1133">Transmembrane helix</keyword>
<feature type="transmembrane region" description="Helical" evidence="4">
    <location>
        <begin position="363"/>
        <end position="382"/>
    </location>
</feature>
<dbReference type="OrthoDB" id="6499973at2759"/>
<proteinExistence type="inferred from homology"/>
<keyword evidence="4" id="KW-0472">Membrane</keyword>
<protein>
    <recommendedName>
        <fullName evidence="7">Major facilitator superfamily (MFS) profile domain-containing protein</fullName>
    </recommendedName>
</protein>
<evidence type="ECO:0000256" key="1">
    <source>
        <dbReference type="ARBA" id="ARBA00004141"/>
    </source>
</evidence>
<feature type="compositionally biased region" description="Basic and acidic residues" evidence="3">
    <location>
        <begin position="16"/>
        <end position="26"/>
    </location>
</feature>
<dbReference type="PANTHER" id="PTHR11360">
    <property type="entry name" value="MONOCARBOXYLATE TRANSPORTER"/>
    <property type="match status" value="1"/>
</dbReference>
<feature type="transmembrane region" description="Helical" evidence="4">
    <location>
        <begin position="123"/>
        <end position="146"/>
    </location>
</feature>
<comment type="subcellular location">
    <subcellularLocation>
        <location evidence="1">Membrane</location>
        <topology evidence="1">Multi-pass membrane protein</topology>
    </subcellularLocation>
</comment>
<reference evidence="5" key="2">
    <citation type="journal article" date="2023" name="IMA Fungus">
        <title>Comparative genomic study of the Penicillium genus elucidates a diverse pangenome and 15 lateral gene transfer events.</title>
        <authorList>
            <person name="Petersen C."/>
            <person name="Sorensen T."/>
            <person name="Nielsen M.R."/>
            <person name="Sondergaard T.E."/>
            <person name="Sorensen J.L."/>
            <person name="Fitzpatrick D.A."/>
            <person name="Frisvad J.C."/>
            <person name="Nielsen K.L."/>
        </authorList>
    </citation>
    <scope>NUCLEOTIDE SEQUENCE</scope>
    <source>
        <strain evidence="5">IBT 21472</strain>
    </source>
</reference>
<name>A0A9W9PUB9_9EURO</name>
<dbReference type="Pfam" id="PF07690">
    <property type="entry name" value="MFS_1"/>
    <property type="match status" value="1"/>
</dbReference>
<gene>
    <name evidence="5" type="ORF">N7476_007471</name>
</gene>
<comment type="caution">
    <text evidence="5">The sequence shown here is derived from an EMBL/GenBank/DDBJ whole genome shotgun (WGS) entry which is preliminary data.</text>
</comment>
<keyword evidence="4" id="KW-0812">Transmembrane</keyword>
<evidence type="ECO:0000256" key="2">
    <source>
        <dbReference type="ARBA" id="ARBA00006727"/>
    </source>
</evidence>
<dbReference type="InterPro" id="IPR011701">
    <property type="entry name" value="MFS"/>
</dbReference>
<reference evidence="5" key="1">
    <citation type="submission" date="2022-12" db="EMBL/GenBank/DDBJ databases">
        <authorList>
            <person name="Petersen C."/>
        </authorList>
    </citation>
    <scope>NUCLEOTIDE SEQUENCE</scope>
    <source>
        <strain evidence="5">IBT 21472</strain>
    </source>
</reference>
<dbReference type="EMBL" id="JAPZBO010000007">
    <property type="protein sequence ID" value="KAJ5311611.1"/>
    <property type="molecule type" value="Genomic_DNA"/>
</dbReference>
<evidence type="ECO:0000313" key="6">
    <source>
        <dbReference type="Proteomes" id="UP001147746"/>
    </source>
</evidence>
<sequence length="423" mass="45680">MSQLAKQPEYPSHSTQPDESKAERPPPDGGLTAWLQVLCMHFTFFNSWGVSNSFSVFEQLYTAELGKSSSEIAWIGSVQVSLLFFLGAFAGRATDAGYFRIVYTTGAFLQVFGLFMLSLCKTYWQIFLAQAVCMGLGNGLTFAPGLAIMSSHFARHRAVAVGMAAAGAATGGLIYPVLVDQLLYTQQIGFGWTVRAAGLVMLITQMPGLFLYKPRFEARASGPWIDWSAFKEAPFVFFTLSMFLNFWGLYFAFFFLGNFARDRIGVENTMPFILILNGVGIVGRIVPSILGDRLTGKLNILVPLSLSAAIVIFAWIAVDSVGGLYAFTVVYGLVGGAAQSLFPATASTMTPDLRRIGTRIGMILSIVGFATLTGPAIDGVLIQRMNGSFTGAQAFSGSCIILGAFFAACCRVAKGGWKLRVKV</sequence>